<dbReference type="Pfam" id="PF13380">
    <property type="entry name" value="CoA_binding_2"/>
    <property type="match status" value="1"/>
</dbReference>
<dbReference type="Gene3D" id="3.30.470.20">
    <property type="entry name" value="ATP-grasp fold, B domain"/>
    <property type="match status" value="1"/>
</dbReference>
<dbReference type="SUPFAM" id="SSF56059">
    <property type="entry name" value="Glutathione synthetase ATP-binding domain-like"/>
    <property type="match status" value="1"/>
</dbReference>
<evidence type="ECO:0000256" key="2">
    <source>
        <dbReference type="ARBA" id="ARBA00022598"/>
    </source>
</evidence>
<evidence type="ECO:0000256" key="4">
    <source>
        <dbReference type="ARBA" id="ARBA00022840"/>
    </source>
</evidence>
<protein>
    <submittedName>
        <fullName evidence="7">Acetate--CoA ligase family protein</fullName>
    </submittedName>
</protein>
<evidence type="ECO:0000256" key="1">
    <source>
        <dbReference type="ARBA" id="ARBA00022532"/>
    </source>
</evidence>
<dbReference type="SUPFAM" id="SSF51735">
    <property type="entry name" value="NAD(P)-binding Rossmann-fold domains"/>
    <property type="match status" value="1"/>
</dbReference>
<dbReference type="Pfam" id="PF13549">
    <property type="entry name" value="ATP-grasp_5"/>
    <property type="match status" value="1"/>
</dbReference>
<dbReference type="InterPro" id="IPR016102">
    <property type="entry name" value="Succinyl-CoA_synth-like"/>
</dbReference>
<evidence type="ECO:0000256" key="3">
    <source>
        <dbReference type="ARBA" id="ARBA00022741"/>
    </source>
</evidence>
<evidence type="ECO:0000256" key="5">
    <source>
        <dbReference type="PROSITE-ProRule" id="PRU00409"/>
    </source>
</evidence>
<accession>A0ABW2B6B5</accession>
<dbReference type="Gene3D" id="3.40.50.720">
    <property type="entry name" value="NAD(P)-binding Rossmann-like Domain"/>
    <property type="match status" value="1"/>
</dbReference>
<dbReference type="InterPro" id="IPR013815">
    <property type="entry name" value="ATP_grasp_subdomain_1"/>
</dbReference>
<gene>
    <name evidence="7" type="ORF">ACFQFQ_17950</name>
</gene>
<dbReference type="PANTHER" id="PTHR43334:SF1">
    <property type="entry name" value="3-HYDROXYPROPIONATE--COA LIGASE [ADP-FORMING]"/>
    <property type="match status" value="1"/>
</dbReference>
<dbReference type="InterPro" id="IPR003781">
    <property type="entry name" value="CoA-bd"/>
</dbReference>
<dbReference type="Pfam" id="PF13607">
    <property type="entry name" value="Succ_CoA_lig"/>
    <property type="match status" value="1"/>
</dbReference>
<dbReference type="GO" id="GO:0016874">
    <property type="term" value="F:ligase activity"/>
    <property type="evidence" value="ECO:0007669"/>
    <property type="project" value="UniProtKB-KW"/>
</dbReference>
<reference evidence="8" key="1">
    <citation type="journal article" date="2019" name="Int. J. Syst. Evol. Microbiol.">
        <title>The Global Catalogue of Microorganisms (GCM) 10K type strain sequencing project: providing services to taxonomists for standard genome sequencing and annotation.</title>
        <authorList>
            <consortium name="The Broad Institute Genomics Platform"/>
            <consortium name="The Broad Institute Genome Sequencing Center for Infectious Disease"/>
            <person name="Wu L."/>
            <person name="Ma J."/>
        </authorList>
    </citation>
    <scope>NUCLEOTIDE SEQUENCE [LARGE SCALE GENOMIC DNA]</scope>
    <source>
        <strain evidence="8">CCUG 66188</strain>
    </source>
</reference>
<keyword evidence="4 5" id="KW-0067">ATP-binding</keyword>
<dbReference type="SUPFAM" id="SSF52210">
    <property type="entry name" value="Succinyl-CoA synthetase domains"/>
    <property type="match status" value="2"/>
</dbReference>
<keyword evidence="8" id="KW-1185">Reference proteome</keyword>
<dbReference type="PROSITE" id="PS50975">
    <property type="entry name" value="ATP_GRASP"/>
    <property type="match status" value="1"/>
</dbReference>
<dbReference type="InterPro" id="IPR036291">
    <property type="entry name" value="NAD(P)-bd_dom_sf"/>
</dbReference>
<evidence type="ECO:0000313" key="8">
    <source>
        <dbReference type="Proteomes" id="UP001596353"/>
    </source>
</evidence>
<dbReference type="SMART" id="SM00881">
    <property type="entry name" value="CoA_binding"/>
    <property type="match status" value="1"/>
</dbReference>
<proteinExistence type="predicted"/>
<evidence type="ECO:0000313" key="7">
    <source>
        <dbReference type="EMBL" id="MFC6760942.1"/>
    </source>
</evidence>
<dbReference type="InterPro" id="IPR051538">
    <property type="entry name" value="Acyl-CoA_Synth/Transferase"/>
</dbReference>
<name>A0ABW2B6B5_9RHOB</name>
<evidence type="ECO:0000259" key="6">
    <source>
        <dbReference type="PROSITE" id="PS50975"/>
    </source>
</evidence>
<feature type="domain" description="ATP-grasp" evidence="6">
    <location>
        <begin position="490"/>
        <end position="526"/>
    </location>
</feature>
<keyword evidence="2 7" id="KW-0436">Ligase</keyword>
<comment type="caution">
    <text evidence="7">The sequence shown here is derived from an EMBL/GenBank/DDBJ whole genome shotgun (WGS) entry which is preliminary data.</text>
</comment>
<dbReference type="PANTHER" id="PTHR43334">
    <property type="entry name" value="ACETATE--COA LIGASE [ADP-FORMING]"/>
    <property type="match status" value="1"/>
</dbReference>
<dbReference type="InterPro" id="IPR032875">
    <property type="entry name" value="Succ_CoA_lig_flav_dom"/>
</dbReference>
<dbReference type="Gene3D" id="3.40.50.261">
    <property type="entry name" value="Succinyl-CoA synthetase domains"/>
    <property type="match status" value="2"/>
</dbReference>
<dbReference type="InterPro" id="IPR011761">
    <property type="entry name" value="ATP-grasp"/>
</dbReference>
<dbReference type="Proteomes" id="UP001596353">
    <property type="component" value="Unassembled WGS sequence"/>
</dbReference>
<sequence>MNVPSKGFEAIFQPRSIAVIGASSDPNKTGGRPIHMLKIHGFAGAIYPVNPKSAEIQGLKAYPSLTELPEVPDLILVLVPGAAAVSVLEVAAELGVGAAIVLSAGFAENGPEGAVLQQRVSELATQSGMRIVGPNCLGSVSVGNRAVGTFSISMEKEMPATGGISIVTQSGNIGSAALSLLAESGAGVARFIATGNEADVQASDALFWLARDAETKVILLGLETCRDGGRLIAGLEAARDAGKPVIALKIGTSEAGQKAALSHTGGLAGSDRVFDAVFKRYGVVRVHSLEDLVQIGAAVEAIGTRRIGTTPSAAMVAASGGFGVMMADAAAAHGVAVNPLSAASQARIKERLPLASAVNPIDATAQMSADPDILENLVEAALDDPANSTVCLMLALGMNNSRLRGIFTDALQRITDRHLDRTVVACISGPKDAIADLRGMGIACFPTIDAAMSGIAALSRLERGAPSEPMETIARARLQPEAWRNEVTAKAALRAAGLPFTEDLVATTAQEAAEAAESLGGAVVLKILSPEIQHKSDIGGVELGIQGGADAREAFTRIINAADRHAPAARIDGVIVAPMTTGGTELILGATCDATFGPVVMVGLGGIFAEIFEDTALELAPVTKSQAAAMVRRLKAFALLDGARGRAPADIDALTDAIVALSRFALRHAEDVAEIDINPLLVRDKGLGCVALDALIVPNSNHLAEAAE</sequence>
<keyword evidence="1" id="KW-0816">Tricarboxylic acid cycle</keyword>
<dbReference type="Gene3D" id="3.30.1490.20">
    <property type="entry name" value="ATP-grasp fold, A domain"/>
    <property type="match status" value="1"/>
</dbReference>
<keyword evidence="3 5" id="KW-0547">Nucleotide-binding</keyword>
<dbReference type="EMBL" id="JBHSWG010000001">
    <property type="protein sequence ID" value="MFC6760942.1"/>
    <property type="molecule type" value="Genomic_DNA"/>
</dbReference>
<organism evidence="7 8">
    <name type="scientific">Sulfitobacter porphyrae</name>
    <dbReference type="NCBI Taxonomy" id="1246864"/>
    <lineage>
        <taxon>Bacteria</taxon>
        <taxon>Pseudomonadati</taxon>
        <taxon>Pseudomonadota</taxon>
        <taxon>Alphaproteobacteria</taxon>
        <taxon>Rhodobacterales</taxon>
        <taxon>Roseobacteraceae</taxon>
        <taxon>Sulfitobacter</taxon>
    </lineage>
</organism>